<evidence type="ECO:0000256" key="1">
    <source>
        <dbReference type="SAM" id="Phobius"/>
    </source>
</evidence>
<protein>
    <submittedName>
        <fullName evidence="2">Uncharacterized protein</fullName>
    </submittedName>
</protein>
<proteinExistence type="predicted"/>
<evidence type="ECO:0000313" key="3">
    <source>
        <dbReference type="Proteomes" id="UP000663828"/>
    </source>
</evidence>
<comment type="caution">
    <text evidence="2">The sequence shown here is derived from an EMBL/GenBank/DDBJ whole genome shotgun (WGS) entry which is preliminary data.</text>
</comment>
<feature type="transmembrane region" description="Helical" evidence="1">
    <location>
        <begin position="41"/>
        <end position="66"/>
    </location>
</feature>
<sequence length="195" mass="21035">MEKAYSKSVLQIPSKKLETRDLNQSNNYSTRKSKCTIRRCICLQLLILLGLLTLAALIIPIVVLVYGNDTFTYTAFPTTAQCSNWQTFTSTLTCRSYSKMHIYGSNDQTGAVLTDSFVVTALAAALRYNGSITINSNGAIWSVGSCWGGYGIGSTGSCNCGNGYAVRPCVTSTYYWGGTAGTICNAQSQTLSISF</sequence>
<accession>A0A816AK80</accession>
<name>A0A816AK80_ADIRI</name>
<dbReference type="AlphaFoldDB" id="A0A816AK80"/>
<keyword evidence="1" id="KW-1133">Transmembrane helix</keyword>
<dbReference type="EMBL" id="CAJNOR010006590">
    <property type="protein sequence ID" value="CAF1599231.1"/>
    <property type="molecule type" value="Genomic_DNA"/>
</dbReference>
<reference evidence="2" key="1">
    <citation type="submission" date="2021-02" db="EMBL/GenBank/DDBJ databases">
        <authorList>
            <person name="Nowell W R."/>
        </authorList>
    </citation>
    <scope>NUCLEOTIDE SEQUENCE</scope>
</reference>
<keyword evidence="3" id="KW-1185">Reference proteome</keyword>
<organism evidence="2 3">
    <name type="scientific">Adineta ricciae</name>
    <name type="common">Rotifer</name>
    <dbReference type="NCBI Taxonomy" id="249248"/>
    <lineage>
        <taxon>Eukaryota</taxon>
        <taxon>Metazoa</taxon>
        <taxon>Spiralia</taxon>
        <taxon>Gnathifera</taxon>
        <taxon>Rotifera</taxon>
        <taxon>Eurotatoria</taxon>
        <taxon>Bdelloidea</taxon>
        <taxon>Adinetida</taxon>
        <taxon>Adinetidae</taxon>
        <taxon>Adineta</taxon>
    </lineage>
</organism>
<gene>
    <name evidence="2" type="ORF">XAT740_LOCUS47487</name>
</gene>
<evidence type="ECO:0000313" key="2">
    <source>
        <dbReference type="EMBL" id="CAF1599231.1"/>
    </source>
</evidence>
<keyword evidence="1" id="KW-0472">Membrane</keyword>
<keyword evidence="1" id="KW-0812">Transmembrane</keyword>
<feature type="non-terminal residue" evidence="2">
    <location>
        <position position="195"/>
    </location>
</feature>
<dbReference type="Proteomes" id="UP000663828">
    <property type="component" value="Unassembled WGS sequence"/>
</dbReference>